<comment type="caution">
    <text evidence="3">The sequence shown here is derived from an EMBL/GenBank/DDBJ whole genome shotgun (WGS) entry which is preliminary data.</text>
</comment>
<dbReference type="Pfam" id="PF07228">
    <property type="entry name" value="SpoIIE"/>
    <property type="match status" value="1"/>
</dbReference>
<feature type="domain" description="PPM-type phosphatase" evidence="2">
    <location>
        <begin position="1"/>
        <end position="67"/>
    </location>
</feature>
<dbReference type="Gene3D" id="3.60.40.10">
    <property type="entry name" value="PPM-type phosphatase domain"/>
    <property type="match status" value="1"/>
</dbReference>
<dbReference type="InterPro" id="IPR001932">
    <property type="entry name" value="PPM-type_phosphatase-like_dom"/>
</dbReference>
<evidence type="ECO:0000313" key="3">
    <source>
        <dbReference type="EMBL" id="ELS51342.1"/>
    </source>
</evidence>
<dbReference type="InterPro" id="IPR036457">
    <property type="entry name" value="PPM-type-like_dom_sf"/>
</dbReference>
<dbReference type="AlphaFoldDB" id="L8P7R4"/>
<evidence type="ECO:0000256" key="1">
    <source>
        <dbReference type="ARBA" id="ARBA00022801"/>
    </source>
</evidence>
<keyword evidence="1" id="KW-0378">Hydrolase</keyword>
<gene>
    <name evidence="3" type="ORF">STVIR_7693</name>
</gene>
<organism evidence="3 4">
    <name type="scientific">Streptomyces viridochromogenes Tue57</name>
    <dbReference type="NCBI Taxonomy" id="1160705"/>
    <lineage>
        <taxon>Bacteria</taxon>
        <taxon>Bacillati</taxon>
        <taxon>Actinomycetota</taxon>
        <taxon>Actinomycetes</taxon>
        <taxon>Kitasatosporales</taxon>
        <taxon>Streptomycetaceae</taxon>
        <taxon>Streptomyces</taxon>
    </lineage>
</organism>
<evidence type="ECO:0000313" key="4">
    <source>
        <dbReference type="Proteomes" id="UP000011205"/>
    </source>
</evidence>
<dbReference type="PANTHER" id="PTHR43156:SF2">
    <property type="entry name" value="STAGE II SPORULATION PROTEIN E"/>
    <property type="match status" value="1"/>
</dbReference>
<accession>L8P7R4</accession>
<dbReference type="PANTHER" id="PTHR43156">
    <property type="entry name" value="STAGE II SPORULATION PROTEIN E-RELATED"/>
    <property type="match status" value="1"/>
</dbReference>
<dbReference type="InterPro" id="IPR052016">
    <property type="entry name" value="Bact_Sigma-Reg"/>
</dbReference>
<protein>
    <submittedName>
        <fullName evidence="3">Putative Magnesium or manganese-dependent protein phosphatase</fullName>
    </submittedName>
</protein>
<evidence type="ECO:0000259" key="2">
    <source>
        <dbReference type="Pfam" id="PF07228"/>
    </source>
</evidence>
<dbReference type="GO" id="GO:0016791">
    <property type="term" value="F:phosphatase activity"/>
    <property type="evidence" value="ECO:0007669"/>
    <property type="project" value="TreeGrafter"/>
</dbReference>
<dbReference type="PATRIC" id="fig|1160705.3.peg.7605"/>
<sequence>MAGRGLEPDEVLSRLDDLVNLLAAEQEAAGNRPAAQQAITATCLYAVYDPISRRCSAARAGHPPPVVTGFQVAE</sequence>
<proteinExistence type="predicted"/>
<reference evidence="3 4" key="1">
    <citation type="journal article" date="2013" name="Genome Announc.">
        <title>Draft Genome Sequence of Streptomyces viridochromogenes Strain Tu57, Producer of Avilamycin.</title>
        <authorList>
            <person name="Gruning B.A."/>
            <person name="Erxleben A."/>
            <person name="Hahnlein A."/>
            <person name="Gunther S."/>
        </authorList>
    </citation>
    <scope>NUCLEOTIDE SEQUENCE [LARGE SCALE GENOMIC DNA]</scope>
    <source>
        <strain evidence="3 4">Tue57</strain>
    </source>
</reference>
<name>L8P7R4_STRVR</name>
<dbReference type="Proteomes" id="UP000011205">
    <property type="component" value="Unassembled WGS sequence"/>
</dbReference>
<dbReference type="EMBL" id="AMLP01000235">
    <property type="protein sequence ID" value="ELS51342.1"/>
    <property type="molecule type" value="Genomic_DNA"/>
</dbReference>